<evidence type="ECO:0000256" key="6">
    <source>
        <dbReference type="ARBA" id="ARBA00022475"/>
    </source>
</evidence>
<comment type="subcellular location">
    <subcellularLocation>
        <location evidence="1">Cell inner membrane</location>
        <topology evidence="1">Multi-pass membrane protein</topology>
    </subcellularLocation>
</comment>
<evidence type="ECO:0000256" key="11">
    <source>
        <dbReference type="ARBA" id="ARBA00022989"/>
    </source>
</evidence>
<protein>
    <recommendedName>
        <fullName evidence="3">Mercuric transport protein MerT</fullName>
    </recommendedName>
    <alternativeName>
        <fullName evidence="13">Mercury ion transport protein</fullName>
    </alternativeName>
</protein>
<feature type="transmembrane region" description="Helical" evidence="15">
    <location>
        <begin position="113"/>
        <end position="134"/>
    </location>
</feature>
<keyword evidence="5" id="KW-0475">Mercuric resistance</keyword>
<feature type="transmembrane region" description="Helical" evidence="15">
    <location>
        <begin position="28"/>
        <end position="48"/>
    </location>
</feature>
<evidence type="ECO:0000256" key="4">
    <source>
        <dbReference type="ARBA" id="ARBA00022448"/>
    </source>
</evidence>
<evidence type="ECO:0000256" key="9">
    <source>
        <dbReference type="ARBA" id="ARBA00022723"/>
    </source>
</evidence>
<proteinExistence type="inferred from homology"/>
<dbReference type="GO" id="GO:0015097">
    <property type="term" value="F:mercury ion transmembrane transporter activity"/>
    <property type="evidence" value="ECO:0007669"/>
    <property type="project" value="InterPro"/>
</dbReference>
<dbReference type="EMBL" id="DTMM01000176">
    <property type="protein sequence ID" value="HFT93932.1"/>
    <property type="molecule type" value="Genomic_DNA"/>
</dbReference>
<dbReference type="Gene3D" id="1.10.287.910">
    <property type="entry name" value="bacterial mercury transporter, merf"/>
    <property type="match status" value="1"/>
</dbReference>
<dbReference type="GO" id="GO:0046872">
    <property type="term" value="F:metal ion binding"/>
    <property type="evidence" value="ECO:0007669"/>
    <property type="project" value="UniProtKB-KW"/>
</dbReference>
<feature type="transmembrane region" description="Helical" evidence="15">
    <location>
        <begin position="68"/>
        <end position="85"/>
    </location>
</feature>
<evidence type="ECO:0000256" key="12">
    <source>
        <dbReference type="ARBA" id="ARBA00023136"/>
    </source>
</evidence>
<evidence type="ECO:0000256" key="15">
    <source>
        <dbReference type="SAM" id="Phobius"/>
    </source>
</evidence>
<evidence type="ECO:0000256" key="2">
    <source>
        <dbReference type="ARBA" id="ARBA00008224"/>
    </source>
</evidence>
<keyword evidence="4" id="KW-0813">Transport</keyword>
<evidence type="ECO:0000256" key="8">
    <source>
        <dbReference type="ARBA" id="ARBA00022692"/>
    </source>
</evidence>
<comment type="similarity">
    <text evidence="2">Belongs to the MerT family.</text>
</comment>
<dbReference type="Pfam" id="PF02411">
    <property type="entry name" value="MerT"/>
    <property type="match status" value="1"/>
</dbReference>
<comment type="function">
    <text evidence="14">Involved in mercury resistance. Probably transfers a mercuric ion from the periplasmic Hg(2+)-binding protein MerP to the cytoplasmic mercuric reductase MerA.</text>
</comment>
<keyword evidence="10" id="KW-0476">Mercury</keyword>
<evidence type="ECO:0000256" key="10">
    <source>
        <dbReference type="ARBA" id="ARBA00022914"/>
    </source>
</evidence>
<evidence type="ECO:0000256" key="14">
    <source>
        <dbReference type="ARBA" id="ARBA00045720"/>
    </source>
</evidence>
<keyword evidence="9" id="KW-0479">Metal-binding</keyword>
<gene>
    <name evidence="16" type="ORF">ENX03_08380</name>
</gene>
<sequence>MDNDRGKEGIVEKTAGVLGEGKKGVKSLLGFGIAGAVGSVACCAGPLILATLGIGGSIAGGLARLDPYRPWLMVLTVVIFGRAFWKTYRIDTGCAPGSACSVEPNAQRQRRMLWVMAGVALLIMAFPWYGAWLLR</sequence>
<keyword evidence="8 15" id="KW-0812">Transmembrane</keyword>
<evidence type="ECO:0000256" key="3">
    <source>
        <dbReference type="ARBA" id="ARBA00017053"/>
    </source>
</evidence>
<name>A0A7C3QVC9_9BACT</name>
<evidence type="ECO:0000256" key="5">
    <source>
        <dbReference type="ARBA" id="ARBA00022466"/>
    </source>
</evidence>
<evidence type="ECO:0000256" key="1">
    <source>
        <dbReference type="ARBA" id="ARBA00004429"/>
    </source>
</evidence>
<keyword evidence="7" id="KW-0997">Cell inner membrane</keyword>
<dbReference type="InterPro" id="IPR003457">
    <property type="entry name" value="Transprt_MerT"/>
</dbReference>
<accession>A0A7C3QVC9</accession>
<reference evidence="16" key="1">
    <citation type="journal article" date="2020" name="mSystems">
        <title>Genome- and Community-Level Interaction Insights into Carbon Utilization and Element Cycling Functions of Hydrothermarchaeota in Hydrothermal Sediment.</title>
        <authorList>
            <person name="Zhou Z."/>
            <person name="Liu Y."/>
            <person name="Xu W."/>
            <person name="Pan J."/>
            <person name="Luo Z.H."/>
            <person name="Li M."/>
        </authorList>
    </citation>
    <scope>NUCLEOTIDE SEQUENCE [LARGE SCALE GENOMIC DNA]</scope>
    <source>
        <strain evidence="16">SpSt-902</strain>
    </source>
</reference>
<keyword evidence="6" id="KW-1003">Cell membrane</keyword>
<keyword evidence="11 15" id="KW-1133">Transmembrane helix</keyword>
<evidence type="ECO:0000313" key="16">
    <source>
        <dbReference type="EMBL" id="HFT93932.1"/>
    </source>
</evidence>
<organism evidence="16">
    <name type="scientific">Leptospirillum ferriphilum</name>
    <dbReference type="NCBI Taxonomy" id="178606"/>
    <lineage>
        <taxon>Bacteria</taxon>
        <taxon>Pseudomonadati</taxon>
        <taxon>Nitrospirota</taxon>
        <taxon>Nitrospiria</taxon>
        <taxon>Nitrospirales</taxon>
        <taxon>Nitrospiraceae</taxon>
        <taxon>Leptospirillum</taxon>
    </lineage>
</organism>
<keyword evidence="12 15" id="KW-0472">Membrane</keyword>
<comment type="caution">
    <text evidence="16">The sequence shown here is derived from an EMBL/GenBank/DDBJ whole genome shotgun (WGS) entry which is preliminary data.</text>
</comment>
<dbReference type="AlphaFoldDB" id="A0A7C3QVC9"/>
<dbReference type="GO" id="GO:0005886">
    <property type="term" value="C:plasma membrane"/>
    <property type="evidence" value="ECO:0007669"/>
    <property type="project" value="UniProtKB-SubCell"/>
</dbReference>
<evidence type="ECO:0000256" key="13">
    <source>
        <dbReference type="ARBA" id="ARBA00030934"/>
    </source>
</evidence>
<evidence type="ECO:0000256" key="7">
    <source>
        <dbReference type="ARBA" id="ARBA00022519"/>
    </source>
</evidence>